<sequence>MLIFELSQENRRASAQAPKITNSSYAIPKELQRKTPPRLPACSELQVVRHFTRLSHKNFAIDSNFYPLGSCTMKYNPRGVHKAASIPNFLNRHPLTVEHDSQGFLEVLYRLQEHITEITGMAGVSLTPMAGSQGEFAGVAMIKAYHQSRGDTTRDEMLIPDAAHGTNPASAIMCGFKIVEIATGADGDIDLEELKNKLGPKTAGIMLTNPSTLGLFMRQIKEIAALVHQAGGLLYYDGANLNAILGKVRPGDMGFDVMHLNLHKTFATPHGGGGPGAGPVAVGKRLLPFMPLPIVKKTASSYQWASRYDYPQSIGRLSCFMGNAGILLRAYFYMRVLGKEGLLRVSEYATLNANYLLKELKNVGFTAAYPSRRASHEFILTLSPEKKTYGITAMDLAKRLLDYRIHAPTTYFPLLVPECLLIEPTETESKEELDNFVQVMKTIRQEAATNPELLKEAPYTLPVRRLDDVKAARELDLNYFAQ</sequence>
<dbReference type="GO" id="GO:0005829">
    <property type="term" value="C:cytosol"/>
    <property type="evidence" value="ECO:0007669"/>
    <property type="project" value="TreeGrafter"/>
</dbReference>
<comment type="cofactor">
    <cofactor evidence="1 6">
        <name>pyridoxal 5'-phosphate</name>
        <dbReference type="ChEBI" id="CHEBI:597326"/>
    </cofactor>
</comment>
<dbReference type="GO" id="GO:0005960">
    <property type="term" value="C:glycine cleavage complex"/>
    <property type="evidence" value="ECO:0007669"/>
    <property type="project" value="TreeGrafter"/>
</dbReference>
<dbReference type="GO" id="GO:0004375">
    <property type="term" value="F:glycine dehydrogenase (decarboxylating) activity"/>
    <property type="evidence" value="ECO:0007669"/>
    <property type="project" value="UniProtKB-EC"/>
</dbReference>
<keyword evidence="10" id="KW-1185">Reference proteome</keyword>
<comment type="similarity">
    <text evidence="6">Belongs to the GcvP family. C-terminal subunit subfamily.</text>
</comment>
<evidence type="ECO:0000256" key="2">
    <source>
        <dbReference type="ARBA" id="ARBA00003788"/>
    </source>
</evidence>
<accession>G9ELS1</accession>
<comment type="function">
    <text evidence="2 6">The glycine cleavage system catalyzes the degradation of glycine. The P protein binds the alpha-amino group of glycine through its pyridoxal phosphate cofactor; CO(2) is released and the remaining methylamine moiety is then transferred to the lipoamide cofactor of the H protein.</text>
</comment>
<dbReference type="FunFam" id="3.90.1150.10:FF:000014">
    <property type="entry name" value="Probable glycine dehydrogenase (decarboxylating) subunit 2"/>
    <property type="match status" value="1"/>
</dbReference>
<dbReference type="Gene3D" id="6.20.440.10">
    <property type="match status" value="1"/>
</dbReference>
<dbReference type="GO" id="GO:0016594">
    <property type="term" value="F:glycine binding"/>
    <property type="evidence" value="ECO:0007669"/>
    <property type="project" value="TreeGrafter"/>
</dbReference>
<evidence type="ECO:0000256" key="1">
    <source>
        <dbReference type="ARBA" id="ARBA00001933"/>
    </source>
</evidence>
<dbReference type="GO" id="GO:0030170">
    <property type="term" value="F:pyridoxal phosphate binding"/>
    <property type="evidence" value="ECO:0007669"/>
    <property type="project" value="TreeGrafter"/>
</dbReference>
<feature type="domain" description="Glycine dehydrogenase C-terminal" evidence="8">
    <location>
        <begin position="346"/>
        <end position="448"/>
    </location>
</feature>
<evidence type="ECO:0000313" key="9">
    <source>
        <dbReference type="EMBL" id="EHL31906.1"/>
    </source>
</evidence>
<feature type="domain" description="Glycine cleavage system P-protein N-terminal" evidence="7">
    <location>
        <begin position="26"/>
        <end position="295"/>
    </location>
</feature>
<dbReference type="SUPFAM" id="SSF53383">
    <property type="entry name" value="PLP-dependent transferases"/>
    <property type="match status" value="1"/>
</dbReference>
<dbReference type="Pfam" id="PF21478">
    <property type="entry name" value="GcvP2_C"/>
    <property type="match status" value="1"/>
</dbReference>
<dbReference type="InterPro" id="IPR015422">
    <property type="entry name" value="PyrdxlP-dep_Trfase_small"/>
</dbReference>
<feature type="modified residue" description="N6-(pyridoxal phosphate)lysine" evidence="6">
    <location>
        <position position="264"/>
    </location>
</feature>
<comment type="subunit">
    <text evidence="6">The glycine cleavage system is composed of four proteins: P, T, L and H. In this organism, the P 'protein' is a heterodimer of two subunits.</text>
</comment>
<evidence type="ECO:0000259" key="8">
    <source>
        <dbReference type="Pfam" id="PF21478"/>
    </source>
</evidence>
<dbReference type="FunFam" id="3.40.640.10:FF:000224">
    <property type="entry name" value="Probable glycine dehydrogenase (decarboxylating) subunit 2"/>
    <property type="match status" value="1"/>
</dbReference>
<keyword evidence="3 6" id="KW-0663">Pyridoxal phosphate</keyword>
<dbReference type="InterPro" id="IPR049316">
    <property type="entry name" value="GDC-P_C"/>
</dbReference>
<evidence type="ECO:0000313" key="10">
    <source>
        <dbReference type="Proteomes" id="UP000002770"/>
    </source>
</evidence>
<dbReference type="EC" id="1.4.4.2" evidence="6"/>
<evidence type="ECO:0000256" key="5">
    <source>
        <dbReference type="ARBA" id="ARBA00049026"/>
    </source>
</evidence>
<dbReference type="NCBIfam" id="NF003346">
    <property type="entry name" value="PRK04366.1"/>
    <property type="match status" value="1"/>
</dbReference>
<name>G9ELS1_9GAMM</name>
<dbReference type="RefSeq" id="WP_006870017.1">
    <property type="nucleotide sequence ID" value="NZ_JH413808.1"/>
</dbReference>
<gene>
    <name evidence="6" type="primary">gcvPB</name>
    <name evidence="9" type="ORF">LDG_6072</name>
</gene>
<dbReference type="Gene3D" id="3.40.640.10">
    <property type="entry name" value="Type I PLP-dependent aspartate aminotransferase-like (Major domain)"/>
    <property type="match status" value="1"/>
</dbReference>
<dbReference type="EMBL" id="JH413808">
    <property type="protein sequence ID" value="EHL31906.1"/>
    <property type="molecule type" value="Genomic_DNA"/>
</dbReference>
<dbReference type="InterPro" id="IPR015424">
    <property type="entry name" value="PyrdxlP-dep_Trfase"/>
</dbReference>
<dbReference type="InParanoid" id="G9ELS1"/>
<dbReference type="InterPro" id="IPR015421">
    <property type="entry name" value="PyrdxlP-dep_Trfase_major"/>
</dbReference>
<dbReference type="STRING" id="658187.LDG_6072"/>
<dbReference type="InterPro" id="IPR049315">
    <property type="entry name" value="GDC-P_N"/>
</dbReference>
<keyword evidence="4 6" id="KW-0560">Oxidoreductase</keyword>
<dbReference type="InterPro" id="IPR020581">
    <property type="entry name" value="GDC_P"/>
</dbReference>
<dbReference type="Gene3D" id="3.90.1150.10">
    <property type="entry name" value="Aspartate Aminotransferase, domain 1"/>
    <property type="match status" value="1"/>
</dbReference>
<dbReference type="InterPro" id="IPR023012">
    <property type="entry name" value="GcvPB"/>
</dbReference>
<dbReference type="GO" id="GO:0019464">
    <property type="term" value="P:glycine decarboxylation via glycine cleavage system"/>
    <property type="evidence" value="ECO:0007669"/>
    <property type="project" value="UniProtKB-UniRule"/>
</dbReference>
<proteinExistence type="inferred from homology"/>
<dbReference type="HAMAP" id="MF_00713">
    <property type="entry name" value="GcvPB"/>
    <property type="match status" value="1"/>
</dbReference>
<dbReference type="eggNOG" id="COG1003">
    <property type="taxonomic scope" value="Bacteria"/>
</dbReference>
<evidence type="ECO:0000256" key="6">
    <source>
        <dbReference type="HAMAP-Rule" id="MF_00713"/>
    </source>
</evidence>
<evidence type="ECO:0000256" key="3">
    <source>
        <dbReference type="ARBA" id="ARBA00022898"/>
    </source>
</evidence>
<dbReference type="PANTHER" id="PTHR11773:SF1">
    <property type="entry name" value="GLYCINE DEHYDROGENASE (DECARBOXYLATING), MITOCHONDRIAL"/>
    <property type="match status" value="1"/>
</dbReference>
<reference evidence="9 10" key="1">
    <citation type="journal article" date="2011" name="BMC Genomics">
        <title>Insight into cross-talk between intra-amoebal pathogens.</title>
        <authorList>
            <person name="Gimenez G."/>
            <person name="Bertelli C."/>
            <person name="Moliner C."/>
            <person name="Robert C."/>
            <person name="Raoult D."/>
            <person name="Fournier P.E."/>
            <person name="Greub G."/>
        </authorList>
    </citation>
    <scope>NUCLEOTIDE SEQUENCE [LARGE SCALE GENOMIC DNA]</scope>
    <source>
        <strain evidence="9 10">LLAP12</strain>
    </source>
</reference>
<dbReference type="OrthoDB" id="9801272at2"/>
<organism evidence="9 10">
    <name type="scientific">Legionella drancourtii LLAP12</name>
    <dbReference type="NCBI Taxonomy" id="658187"/>
    <lineage>
        <taxon>Bacteria</taxon>
        <taxon>Pseudomonadati</taxon>
        <taxon>Pseudomonadota</taxon>
        <taxon>Gammaproteobacteria</taxon>
        <taxon>Legionellales</taxon>
        <taxon>Legionellaceae</taxon>
        <taxon>Legionella</taxon>
    </lineage>
</organism>
<dbReference type="Pfam" id="PF02347">
    <property type="entry name" value="GDC-P"/>
    <property type="match status" value="1"/>
</dbReference>
<comment type="catalytic activity">
    <reaction evidence="5 6">
        <text>N(6)-[(R)-lipoyl]-L-lysyl-[glycine-cleavage complex H protein] + glycine + H(+) = N(6)-[(R)-S(8)-aminomethyldihydrolipoyl]-L-lysyl-[glycine-cleavage complex H protein] + CO2</text>
        <dbReference type="Rhea" id="RHEA:24304"/>
        <dbReference type="Rhea" id="RHEA-COMP:10494"/>
        <dbReference type="Rhea" id="RHEA-COMP:10495"/>
        <dbReference type="ChEBI" id="CHEBI:15378"/>
        <dbReference type="ChEBI" id="CHEBI:16526"/>
        <dbReference type="ChEBI" id="CHEBI:57305"/>
        <dbReference type="ChEBI" id="CHEBI:83099"/>
        <dbReference type="ChEBI" id="CHEBI:83143"/>
        <dbReference type="EC" id="1.4.4.2"/>
    </reaction>
</comment>
<dbReference type="Proteomes" id="UP000002770">
    <property type="component" value="Unassembled WGS sequence"/>
</dbReference>
<dbReference type="HOGENOM" id="CLU_004620_5_0_6"/>
<evidence type="ECO:0000256" key="4">
    <source>
        <dbReference type="ARBA" id="ARBA00023002"/>
    </source>
</evidence>
<protein>
    <recommendedName>
        <fullName evidence="6">Probable glycine dehydrogenase (decarboxylating) subunit 2</fullName>
        <ecNumber evidence="6">1.4.4.2</ecNumber>
    </recommendedName>
    <alternativeName>
        <fullName evidence="6">Glycine cleavage system P-protein subunit 2</fullName>
    </alternativeName>
    <alternativeName>
        <fullName evidence="6">Glycine decarboxylase subunit 2</fullName>
    </alternativeName>
    <alternativeName>
        <fullName evidence="6">Glycine dehydrogenase (aminomethyl-transferring) subunit 2</fullName>
    </alternativeName>
</protein>
<dbReference type="PANTHER" id="PTHR11773">
    <property type="entry name" value="GLYCINE DEHYDROGENASE, DECARBOXYLATING"/>
    <property type="match status" value="1"/>
</dbReference>
<dbReference type="AlphaFoldDB" id="G9ELS1"/>
<evidence type="ECO:0000259" key="7">
    <source>
        <dbReference type="Pfam" id="PF02347"/>
    </source>
</evidence>